<dbReference type="PROSITE" id="PS01016">
    <property type="entry name" value="GLYCOPROTEASE"/>
    <property type="match status" value="1"/>
</dbReference>
<dbReference type="Proteomes" id="UP000282211">
    <property type="component" value="Unassembled WGS sequence"/>
</dbReference>
<dbReference type="AlphaFoldDB" id="A0A420WIP4"/>
<keyword evidence="3 8" id="KW-0819">tRNA processing</keyword>
<organism evidence="11 12">
    <name type="scientific">Litorimonas taeanensis</name>
    <dbReference type="NCBI Taxonomy" id="568099"/>
    <lineage>
        <taxon>Bacteria</taxon>
        <taxon>Pseudomonadati</taxon>
        <taxon>Pseudomonadota</taxon>
        <taxon>Alphaproteobacteria</taxon>
        <taxon>Maricaulales</taxon>
        <taxon>Robiginitomaculaceae</taxon>
    </lineage>
</organism>
<evidence type="ECO:0000256" key="6">
    <source>
        <dbReference type="ARBA" id="ARBA00023315"/>
    </source>
</evidence>
<evidence type="ECO:0000256" key="4">
    <source>
        <dbReference type="ARBA" id="ARBA00022723"/>
    </source>
</evidence>
<dbReference type="PANTHER" id="PTHR11735">
    <property type="entry name" value="TRNA N6-ADENOSINE THREONYLCARBAMOYLTRANSFERASE"/>
    <property type="match status" value="1"/>
</dbReference>
<evidence type="ECO:0000256" key="1">
    <source>
        <dbReference type="ARBA" id="ARBA00022490"/>
    </source>
</evidence>
<evidence type="ECO:0000256" key="8">
    <source>
        <dbReference type="HAMAP-Rule" id="MF_01445"/>
    </source>
</evidence>
<evidence type="ECO:0000256" key="5">
    <source>
        <dbReference type="ARBA" id="ARBA00023004"/>
    </source>
</evidence>
<dbReference type="InterPro" id="IPR000905">
    <property type="entry name" value="Gcp-like_dom"/>
</dbReference>
<dbReference type="EMBL" id="RBII01000001">
    <property type="protein sequence ID" value="RKQ70795.1"/>
    <property type="molecule type" value="Genomic_DNA"/>
</dbReference>
<accession>A0A420WIP4</accession>
<comment type="caution">
    <text evidence="11">The sequence shown here is derived from an EMBL/GenBank/DDBJ whole genome shotgun (WGS) entry which is preliminary data.</text>
</comment>
<keyword evidence="2 8" id="KW-0808">Transferase</keyword>
<dbReference type="InterPro" id="IPR022450">
    <property type="entry name" value="TsaD"/>
</dbReference>
<evidence type="ECO:0000256" key="3">
    <source>
        <dbReference type="ARBA" id="ARBA00022694"/>
    </source>
</evidence>
<dbReference type="GO" id="GO:0061711">
    <property type="term" value="F:tRNA N(6)-L-threonylcarbamoyladenine synthase activity"/>
    <property type="evidence" value="ECO:0007669"/>
    <property type="project" value="UniProtKB-EC"/>
</dbReference>
<comment type="cofactor">
    <cofactor evidence="8">
        <name>Fe(2+)</name>
        <dbReference type="ChEBI" id="CHEBI:29033"/>
    </cofactor>
    <text evidence="8">Binds 1 Fe(2+) ion per subunit.</text>
</comment>
<feature type="region of interest" description="Disordered" evidence="9">
    <location>
        <begin position="356"/>
        <end position="375"/>
    </location>
</feature>
<dbReference type="FunCoup" id="A0A420WIP4">
    <property type="interactions" value="519"/>
</dbReference>
<proteinExistence type="inferred from homology"/>
<keyword evidence="1 8" id="KW-0963">Cytoplasm</keyword>
<sequence>MTTIFSKTATTLTPPFLVLGIESSCDETAASVLRYTKEDDIEILSSIIASQDEEHAPFGGVVPEIAARAHMQKIDYIIEAAINDANIEYTDLAGIAATSGPGLIGGVISGLLAAKGLALSLGRPLLAVNHLEGHALSPRLAAPCAFPYLLLLVSGGHTQLLSVNGLGDYTRLGSTVDDAAGEAFDKSAKVMGLGFPGGPNVEKWAAKGDPNSIPLPRPFKGKDHADFSFAGLKTAVARAWEASDKSDIAKANICASFQNAVGDVMRERTLRAIAMFKSLHGELAKRFVVAGGVAANKALRARLTELCDTEGLSLLAPPLKFCTDNAAMIALAGAAKLAAGDIDDLDVAARPRWPLDQRAASANPASGYGKKGPKS</sequence>
<evidence type="ECO:0000313" key="11">
    <source>
        <dbReference type="EMBL" id="RKQ70795.1"/>
    </source>
</evidence>
<comment type="function">
    <text evidence="8">Required for the formation of a threonylcarbamoyl group on adenosine at position 37 (t(6)A37) in tRNAs that read codons beginning with adenine. Is involved in the transfer of the threonylcarbamoyl moiety of threonylcarbamoyl-AMP (TC-AMP) to the N6 group of A37, together with TsaE and TsaB. TsaD likely plays a direct catalytic role in this reaction.</text>
</comment>
<dbReference type="NCBIfam" id="TIGR00329">
    <property type="entry name" value="gcp_kae1"/>
    <property type="match status" value="1"/>
</dbReference>
<dbReference type="GO" id="GO:0005737">
    <property type="term" value="C:cytoplasm"/>
    <property type="evidence" value="ECO:0007669"/>
    <property type="project" value="UniProtKB-SubCell"/>
</dbReference>
<evidence type="ECO:0000256" key="2">
    <source>
        <dbReference type="ARBA" id="ARBA00022679"/>
    </source>
</evidence>
<feature type="binding site" evidence="8">
    <location>
        <position position="130"/>
    </location>
    <ligand>
        <name>Fe cation</name>
        <dbReference type="ChEBI" id="CHEBI:24875"/>
    </ligand>
</feature>
<protein>
    <recommendedName>
        <fullName evidence="8">tRNA N6-adenosine threonylcarbamoyltransferase</fullName>
        <ecNumber evidence="8">2.3.1.234</ecNumber>
    </recommendedName>
    <alternativeName>
        <fullName evidence="8">N6-L-threonylcarbamoyladenine synthase</fullName>
        <shortName evidence="8">t(6)A synthase</shortName>
    </alternativeName>
    <alternativeName>
        <fullName evidence="8">t(6)A37 threonylcarbamoyladenosine biosynthesis protein TsaD</fullName>
    </alternativeName>
    <alternativeName>
        <fullName evidence="8">tRNA threonylcarbamoyladenosine biosynthesis protein TsaD</fullName>
    </alternativeName>
</protein>
<dbReference type="GO" id="GO:0002949">
    <property type="term" value="P:tRNA threonylcarbamoyladenosine modification"/>
    <property type="evidence" value="ECO:0007669"/>
    <property type="project" value="UniProtKB-UniRule"/>
</dbReference>
<dbReference type="FunFam" id="3.30.420.40:FF:000012">
    <property type="entry name" value="tRNA N6-adenosine threonylcarbamoyltransferase"/>
    <property type="match status" value="1"/>
</dbReference>
<feature type="binding site" evidence="8">
    <location>
        <position position="202"/>
    </location>
    <ligand>
        <name>substrate</name>
    </ligand>
</feature>
<dbReference type="InterPro" id="IPR017860">
    <property type="entry name" value="Peptidase_M22_CS"/>
</dbReference>
<dbReference type="PANTHER" id="PTHR11735:SF6">
    <property type="entry name" value="TRNA N6-ADENOSINE THREONYLCARBAMOYLTRANSFERASE, MITOCHONDRIAL"/>
    <property type="match status" value="1"/>
</dbReference>
<feature type="binding site" evidence="8">
    <location>
        <position position="296"/>
    </location>
    <ligand>
        <name>substrate</name>
    </ligand>
</feature>
<evidence type="ECO:0000256" key="7">
    <source>
        <dbReference type="ARBA" id="ARBA00048117"/>
    </source>
</evidence>
<keyword evidence="12" id="KW-1185">Reference proteome</keyword>
<keyword evidence="6 8" id="KW-0012">Acyltransferase</keyword>
<feature type="binding site" evidence="8">
    <location>
        <position position="185"/>
    </location>
    <ligand>
        <name>substrate</name>
    </ligand>
</feature>
<dbReference type="Pfam" id="PF00814">
    <property type="entry name" value="TsaD"/>
    <property type="match status" value="1"/>
</dbReference>
<reference evidence="11 12" key="1">
    <citation type="submission" date="2018-10" db="EMBL/GenBank/DDBJ databases">
        <title>Genomic Encyclopedia of Type Strains, Phase IV (KMG-IV): sequencing the most valuable type-strain genomes for metagenomic binning, comparative biology and taxonomic classification.</title>
        <authorList>
            <person name="Goeker M."/>
        </authorList>
    </citation>
    <scope>NUCLEOTIDE SEQUENCE [LARGE SCALE GENOMIC DNA]</scope>
    <source>
        <strain evidence="11 12">DSM 22008</strain>
    </source>
</reference>
<dbReference type="FunFam" id="3.30.420.40:FF:000040">
    <property type="entry name" value="tRNA N6-adenosine threonylcarbamoyltransferase"/>
    <property type="match status" value="1"/>
</dbReference>
<evidence type="ECO:0000256" key="9">
    <source>
        <dbReference type="SAM" id="MobiDB-lite"/>
    </source>
</evidence>
<evidence type="ECO:0000313" key="12">
    <source>
        <dbReference type="Proteomes" id="UP000282211"/>
    </source>
</evidence>
<gene>
    <name evidence="8" type="primary">tsaD</name>
    <name evidence="11" type="ORF">DES40_0095</name>
</gene>
<evidence type="ECO:0000259" key="10">
    <source>
        <dbReference type="Pfam" id="PF00814"/>
    </source>
</evidence>
<feature type="binding site" evidence="8">
    <location>
        <position position="134"/>
    </location>
    <ligand>
        <name>Fe cation</name>
        <dbReference type="ChEBI" id="CHEBI:24875"/>
    </ligand>
</feature>
<comment type="subcellular location">
    <subcellularLocation>
        <location evidence="8">Cytoplasm</location>
    </subcellularLocation>
</comment>
<dbReference type="HAMAP" id="MF_01445">
    <property type="entry name" value="TsaD"/>
    <property type="match status" value="1"/>
</dbReference>
<feature type="binding site" evidence="8">
    <location>
        <position position="198"/>
    </location>
    <ligand>
        <name>substrate</name>
    </ligand>
</feature>
<dbReference type="NCBIfam" id="TIGR03723">
    <property type="entry name" value="T6A_TsaD_YgjD"/>
    <property type="match status" value="1"/>
</dbReference>
<comment type="similarity">
    <text evidence="8">Belongs to the KAE1 / TsaD family.</text>
</comment>
<feature type="binding site" evidence="8">
    <location>
        <begin position="152"/>
        <end position="156"/>
    </location>
    <ligand>
        <name>substrate</name>
    </ligand>
</feature>
<comment type="catalytic activity">
    <reaction evidence="7 8">
        <text>L-threonylcarbamoyladenylate + adenosine(37) in tRNA = N(6)-L-threonylcarbamoyladenosine(37) in tRNA + AMP + H(+)</text>
        <dbReference type="Rhea" id="RHEA:37059"/>
        <dbReference type="Rhea" id="RHEA-COMP:10162"/>
        <dbReference type="Rhea" id="RHEA-COMP:10163"/>
        <dbReference type="ChEBI" id="CHEBI:15378"/>
        <dbReference type="ChEBI" id="CHEBI:73682"/>
        <dbReference type="ChEBI" id="CHEBI:74411"/>
        <dbReference type="ChEBI" id="CHEBI:74418"/>
        <dbReference type="ChEBI" id="CHEBI:456215"/>
        <dbReference type="EC" id="2.3.1.234"/>
    </reaction>
</comment>
<dbReference type="CDD" id="cd24133">
    <property type="entry name" value="ASKHA_NBD_TsaD_bac"/>
    <property type="match status" value="1"/>
</dbReference>
<dbReference type="Gene3D" id="3.30.420.40">
    <property type="match status" value="2"/>
</dbReference>
<dbReference type="InterPro" id="IPR017861">
    <property type="entry name" value="KAE1/TsaD"/>
</dbReference>
<dbReference type="GO" id="GO:0005506">
    <property type="term" value="F:iron ion binding"/>
    <property type="evidence" value="ECO:0007669"/>
    <property type="project" value="UniProtKB-UniRule"/>
</dbReference>
<name>A0A420WIP4_9PROT</name>
<dbReference type="EC" id="2.3.1.234" evidence="8"/>
<dbReference type="PRINTS" id="PR00789">
    <property type="entry name" value="OSIALOPTASE"/>
</dbReference>
<feature type="domain" description="Gcp-like" evidence="10">
    <location>
        <begin position="42"/>
        <end position="330"/>
    </location>
</feature>
<dbReference type="InParanoid" id="A0A420WIP4"/>
<dbReference type="SUPFAM" id="SSF53067">
    <property type="entry name" value="Actin-like ATPase domain"/>
    <property type="match status" value="2"/>
</dbReference>
<keyword evidence="5 8" id="KW-0408">Iron</keyword>
<dbReference type="InterPro" id="IPR043129">
    <property type="entry name" value="ATPase_NBD"/>
</dbReference>
<feature type="binding site" evidence="8">
    <location>
        <position position="324"/>
    </location>
    <ligand>
        <name>Fe cation</name>
        <dbReference type="ChEBI" id="CHEBI:24875"/>
    </ligand>
</feature>
<keyword evidence="4 8" id="KW-0479">Metal-binding</keyword>